<comment type="caution">
    <text evidence="10">The sequence shown here is derived from an EMBL/GenBank/DDBJ whole genome shotgun (WGS) entry which is preliminary data.</text>
</comment>
<dbReference type="EMBL" id="JACJJL010000002">
    <property type="protein sequence ID" value="MBM6660557.1"/>
    <property type="molecule type" value="Genomic_DNA"/>
</dbReference>
<evidence type="ECO:0000256" key="4">
    <source>
        <dbReference type="ARBA" id="ARBA00022692"/>
    </source>
</evidence>
<dbReference type="GO" id="GO:0016020">
    <property type="term" value="C:membrane"/>
    <property type="evidence" value="ECO:0007669"/>
    <property type="project" value="UniProtKB-SubCell"/>
</dbReference>
<feature type="transmembrane region" description="Helical" evidence="8">
    <location>
        <begin position="121"/>
        <end position="145"/>
    </location>
</feature>
<feature type="transmembrane region" description="Helical" evidence="8">
    <location>
        <begin position="186"/>
        <end position="210"/>
    </location>
</feature>
<organism evidence="10 11">
    <name type="scientific">Marseilla massiliensis</name>
    <dbReference type="NCBI Taxonomy" id="1841864"/>
    <lineage>
        <taxon>Bacteria</taxon>
        <taxon>Pseudomonadati</taxon>
        <taxon>Bacteroidota</taxon>
        <taxon>Bacteroidia</taxon>
        <taxon>Bacteroidales</taxon>
        <taxon>Prevotellaceae</taxon>
        <taxon>Marseilla</taxon>
    </lineage>
</organism>
<name>A0A938WKH8_9BACT</name>
<feature type="transmembrane region" description="Helical" evidence="8">
    <location>
        <begin position="372"/>
        <end position="390"/>
    </location>
</feature>
<evidence type="ECO:0000313" key="11">
    <source>
        <dbReference type="Proteomes" id="UP000764045"/>
    </source>
</evidence>
<proteinExistence type="predicted"/>
<evidence type="ECO:0000256" key="5">
    <source>
        <dbReference type="ARBA" id="ARBA00022989"/>
    </source>
</evidence>
<sequence length="715" mass="79630">MSIPDINSYLPVTSPTMSFFIVLCIILFAPIVMGKLRIPHIVGMVLAGVAVGPHGFNILADDRSMELFGHVGLYYIMFLAGLEMNMGDFRKNRIRTFTHGIMAFIIPMAIGFGLNVTLLEYGFATSVLLASMYASHTLIAYPTVLRYGLSHQRSVTIAVGATAITDTLTLLVLAVVGGLFKGNITGGFWFLLLAKISVVFFVIFFFFPRIARFFFRRHEDNVTQFIFVLAMTFLGAWMMEYIGMEGLLGAFLVGLVLNQYVPNVSPLMTHLEFVGNAIFIPYFLIGVGMMVNVNILLSGLGTLQVATVMIAVALASKWLASLATQKLFGMRAVEREMIYGLSNAQAGATLAAVLVGYNLLLPDGQRVLNDDVLNGTIILILVTCVFSSFTTENAAKRMVLETRATAPQEDTGDDEKIMIPVRDPATAENLVSMAVMMRNTKLNRGLVALNVVYDDANRLANQEQGRRLMERITKVAAYSDVRVQTQVRIATNITNGIKHAFKEFNASEIVLGMYPGGNRPHKYLGELAQSLYSGLSRQIILVRCLQPLNTLRRIEVAVPSKAEFEPGFYRWLERLARLASNLECRLQFHGRQQTMSLISEYLQNTHPGIRTQYTPMGHWNELPQLASSIDDDHLFVVVTARKGTVSYKAALEHLPDELAANFHGKNLMIVFPDQYGEAANMMTYAAPQQHEDRSAYAALREWIDRKMKRKDKQNA</sequence>
<evidence type="ECO:0000256" key="8">
    <source>
        <dbReference type="SAM" id="Phobius"/>
    </source>
</evidence>
<dbReference type="GO" id="GO:0015297">
    <property type="term" value="F:antiporter activity"/>
    <property type="evidence" value="ECO:0007669"/>
    <property type="project" value="UniProtKB-KW"/>
</dbReference>
<comment type="subcellular location">
    <subcellularLocation>
        <location evidence="1">Membrane</location>
        <topology evidence="1">Multi-pass membrane protein</topology>
    </subcellularLocation>
</comment>
<keyword evidence="6" id="KW-0406">Ion transport</keyword>
<dbReference type="Gene3D" id="1.20.1530.20">
    <property type="match status" value="1"/>
</dbReference>
<evidence type="ECO:0000256" key="3">
    <source>
        <dbReference type="ARBA" id="ARBA00022449"/>
    </source>
</evidence>
<keyword evidence="3" id="KW-0050">Antiport</keyword>
<keyword evidence="4 8" id="KW-0812">Transmembrane</keyword>
<feature type="transmembrane region" description="Helical" evidence="8">
    <location>
        <begin position="273"/>
        <end position="297"/>
    </location>
</feature>
<dbReference type="SUPFAM" id="SSF52402">
    <property type="entry name" value="Adenine nucleotide alpha hydrolases-like"/>
    <property type="match status" value="1"/>
</dbReference>
<feature type="transmembrane region" description="Helical" evidence="8">
    <location>
        <begin position="157"/>
        <end position="180"/>
    </location>
</feature>
<feature type="domain" description="Cation/H+ exchanger transmembrane" evidence="9">
    <location>
        <begin position="25"/>
        <end position="391"/>
    </location>
</feature>
<keyword evidence="11" id="KW-1185">Reference proteome</keyword>
<feature type="transmembrane region" description="Helical" evidence="8">
    <location>
        <begin position="222"/>
        <end position="238"/>
    </location>
</feature>
<dbReference type="GO" id="GO:1902600">
    <property type="term" value="P:proton transmembrane transport"/>
    <property type="evidence" value="ECO:0007669"/>
    <property type="project" value="InterPro"/>
</dbReference>
<dbReference type="RefSeq" id="WP_205107402.1">
    <property type="nucleotide sequence ID" value="NZ_JACJJL010000002.1"/>
</dbReference>
<evidence type="ECO:0000313" key="10">
    <source>
        <dbReference type="EMBL" id="MBM6660557.1"/>
    </source>
</evidence>
<dbReference type="PANTHER" id="PTHR43562:SF4">
    <property type="entry name" value="NA(+)_H(+) ANTIPORTER NHAS5"/>
    <property type="match status" value="1"/>
</dbReference>
<dbReference type="PANTHER" id="PTHR43562">
    <property type="entry name" value="NAPA-TYPE SODIUM/HYDROGEN ANTIPORTER"/>
    <property type="match status" value="1"/>
</dbReference>
<reference evidence="10 11" key="1">
    <citation type="journal article" date="2021" name="Sci. Rep.">
        <title>The distribution of antibiotic resistance genes in chicken gut microbiota commensals.</title>
        <authorList>
            <person name="Juricova H."/>
            <person name="Matiasovicova J."/>
            <person name="Kubasova T."/>
            <person name="Cejkova D."/>
            <person name="Rychlik I."/>
        </authorList>
    </citation>
    <scope>NUCLEOTIDE SEQUENCE [LARGE SCALE GENOMIC DNA]</scope>
    <source>
        <strain evidence="10 11">An819</strain>
    </source>
</reference>
<dbReference type="InterPro" id="IPR038770">
    <property type="entry name" value="Na+/solute_symporter_sf"/>
</dbReference>
<accession>A0A938WKH8</accession>
<feature type="transmembrane region" description="Helical" evidence="8">
    <location>
        <begin position="12"/>
        <end position="31"/>
    </location>
</feature>
<keyword evidence="5 8" id="KW-1133">Transmembrane helix</keyword>
<dbReference type="Pfam" id="PF00999">
    <property type="entry name" value="Na_H_Exchanger"/>
    <property type="match status" value="1"/>
</dbReference>
<keyword evidence="2" id="KW-0813">Transport</keyword>
<dbReference type="Proteomes" id="UP000764045">
    <property type="component" value="Unassembled WGS sequence"/>
</dbReference>
<evidence type="ECO:0000256" key="7">
    <source>
        <dbReference type="ARBA" id="ARBA00023136"/>
    </source>
</evidence>
<dbReference type="InterPro" id="IPR006153">
    <property type="entry name" value="Cation/H_exchanger_TM"/>
</dbReference>
<feature type="transmembrane region" description="Helical" evidence="8">
    <location>
        <begin position="96"/>
        <end position="115"/>
    </location>
</feature>
<evidence type="ECO:0000256" key="1">
    <source>
        <dbReference type="ARBA" id="ARBA00004141"/>
    </source>
</evidence>
<evidence type="ECO:0000259" key="9">
    <source>
        <dbReference type="Pfam" id="PF00999"/>
    </source>
</evidence>
<feature type="transmembrane region" description="Helical" evidence="8">
    <location>
        <begin position="38"/>
        <end position="55"/>
    </location>
</feature>
<dbReference type="AlphaFoldDB" id="A0A938WKH8"/>
<protein>
    <submittedName>
        <fullName evidence="10">Cation:proton antiporter</fullName>
    </submittedName>
</protein>
<dbReference type="Gene3D" id="3.40.50.12370">
    <property type="match status" value="1"/>
</dbReference>
<evidence type="ECO:0000256" key="6">
    <source>
        <dbReference type="ARBA" id="ARBA00023065"/>
    </source>
</evidence>
<evidence type="ECO:0000256" key="2">
    <source>
        <dbReference type="ARBA" id="ARBA00022448"/>
    </source>
</evidence>
<gene>
    <name evidence="10" type="ORF">H6B30_02105</name>
</gene>
<feature type="transmembrane region" description="Helical" evidence="8">
    <location>
        <begin position="67"/>
        <end position="84"/>
    </location>
</feature>
<feature type="transmembrane region" description="Helical" evidence="8">
    <location>
        <begin position="303"/>
        <end position="320"/>
    </location>
</feature>
<feature type="transmembrane region" description="Helical" evidence="8">
    <location>
        <begin position="341"/>
        <end position="360"/>
    </location>
</feature>
<keyword evidence="7 8" id="KW-0472">Membrane</keyword>